<name>A0ABS6XHB0_9SPHN</name>
<accession>A0ABS6XHB0</accession>
<keyword evidence="2" id="KW-1185">Reference proteome</keyword>
<dbReference type="RefSeq" id="WP_219236656.1">
    <property type="nucleotide sequence ID" value="NZ_JAHWZX010000001.1"/>
</dbReference>
<sequence>MPTPTEAQVVSALDDLGYAATKAQFINALENADLLQPVSGHRYAERLLFAPPALSNPIVVNLGTGYQGDPSGASTNTDINFIPSESPRVGGFNLTTGRNVRQIGGRVDYNPSGGSRAHQWYGLSGSAYFEGIAVNLIRQPSDCFSAGGGSGTNPDIYIQNCWGDGLRGDNAGLHPDFLQLGQPIRSLYSHRTTFTTNYQGMFLSAQAAITGEIIIVESNAHCLENAAPNSGYGSAYWFSDSIDQWNNTSHPITVRDVWIAPGPDRTVRDRVTCYAPGYEAGRGVYSSDNISPFVWYPDLYPRLSDGAGGPAKFREGTPPGGDFCPEASVGVGYASPGYR</sequence>
<evidence type="ECO:0000313" key="2">
    <source>
        <dbReference type="Proteomes" id="UP001197214"/>
    </source>
</evidence>
<comment type="caution">
    <text evidence="1">The sequence shown here is derived from an EMBL/GenBank/DDBJ whole genome shotgun (WGS) entry which is preliminary data.</text>
</comment>
<proteinExistence type="predicted"/>
<organism evidence="1 2">
    <name type="scientific">Stakelama flava</name>
    <dbReference type="NCBI Taxonomy" id="2860338"/>
    <lineage>
        <taxon>Bacteria</taxon>
        <taxon>Pseudomonadati</taxon>
        <taxon>Pseudomonadota</taxon>
        <taxon>Alphaproteobacteria</taxon>
        <taxon>Sphingomonadales</taxon>
        <taxon>Sphingomonadaceae</taxon>
        <taxon>Stakelama</taxon>
    </lineage>
</organism>
<dbReference type="Proteomes" id="UP001197214">
    <property type="component" value="Unassembled WGS sequence"/>
</dbReference>
<dbReference type="EMBL" id="JAHWZX010000001">
    <property type="protein sequence ID" value="MBW4329562.1"/>
    <property type="molecule type" value="Genomic_DNA"/>
</dbReference>
<gene>
    <name evidence="1" type="ORF">KY084_01555</name>
</gene>
<evidence type="ECO:0008006" key="3">
    <source>
        <dbReference type="Google" id="ProtNLM"/>
    </source>
</evidence>
<protein>
    <recommendedName>
        <fullName evidence="3">Right-handed parallel beta-helix repeat-containing protein</fullName>
    </recommendedName>
</protein>
<evidence type="ECO:0000313" key="1">
    <source>
        <dbReference type="EMBL" id="MBW4329562.1"/>
    </source>
</evidence>
<reference evidence="1 2" key="1">
    <citation type="submission" date="2021-07" db="EMBL/GenBank/DDBJ databases">
        <title>Stakelama flava sp. nov., a novel endophytic bacterium isolated from branch of Kandelia candel.</title>
        <authorList>
            <person name="Tuo L."/>
        </authorList>
    </citation>
    <scope>NUCLEOTIDE SEQUENCE [LARGE SCALE GENOMIC DNA]</scope>
    <source>
        <strain evidence="1 2">CBK3Z-3</strain>
    </source>
</reference>